<accession>G4QH47</accession>
<dbReference type="AlphaFoldDB" id="G4QH47"/>
<reference evidence="1 2" key="1">
    <citation type="journal article" date="2011" name="J. Bacteriol.">
        <title>Complete genome sequence of seawater bacterium Glaciecola nitratireducens FR1064T.</title>
        <authorList>
            <person name="Bian F."/>
            <person name="Qin Q.L."/>
            <person name="Xie B.B."/>
            <person name="Shu Y.L."/>
            <person name="Zhang X.Y."/>
            <person name="Yu Y."/>
            <person name="Chen B."/>
            <person name="Chen X.L."/>
            <person name="Zhou B.C."/>
            <person name="Zhang Y.Z."/>
        </authorList>
    </citation>
    <scope>NUCLEOTIDE SEQUENCE [LARGE SCALE GENOMIC DNA]</scope>
    <source>
        <strain evidence="2">JCM 12485 / KCTC 12276 / FR1064</strain>
    </source>
</reference>
<name>G4QH47_GLANF</name>
<keyword evidence="2" id="KW-1185">Reference proteome</keyword>
<dbReference type="Proteomes" id="UP000009282">
    <property type="component" value="Chromosome"/>
</dbReference>
<dbReference type="EMBL" id="CP003060">
    <property type="protein sequence ID" value="AEP30235.1"/>
    <property type="molecule type" value="Genomic_DNA"/>
</dbReference>
<evidence type="ECO:0000313" key="1">
    <source>
        <dbReference type="EMBL" id="AEP30235.1"/>
    </source>
</evidence>
<evidence type="ECO:0000313" key="2">
    <source>
        <dbReference type="Proteomes" id="UP000009282"/>
    </source>
</evidence>
<gene>
    <name evidence="1" type="ordered locus">GNIT_2127</name>
</gene>
<proteinExistence type="predicted"/>
<sequence>MPVKERSSSTPKGAVGKKSKAILITRNYFMRQVLSCLSAILGLAVYASRIKT</sequence>
<dbReference type="HOGENOM" id="CLU_3080342_0_0_6"/>
<protein>
    <submittedName>
        <fullName evidence="1">Uncharacterized protein</fullName>
    </submittedName>
</protein>
<organism evidence="1 2">
    <name type="scientific">Glaciecola nitratireducens (strain JCM 12485 / KCTC 12276 / FR1064)</name>
    <dbReference type="NCBI Taxonomy" id="1085623"/>
    <lineage>
        <taxon>Bacteria</taxon>
        <taxon>Pseudomonadati</taxon>
        <taxon>Pseudomonadota</taxon>
        <taxon>Gammaproteobacteria</taxon>
        <taxon>Alteromonadales</taxon>
        <taxon>Alteromonadaceae</taxon>
        <taxon>Brumicola</taxon>
    </lineage>
</organism>
<dbReference type="KEGG" id="gni:GNIT_2127"/>
<dbReference type="STRING" id="1085623.GNIT_2127"/>